<dbReference type="Gene3D" id="3.40.50.300">
    <property type="entry name" value="P-loop containing nucleotide triphosphate hydrolases"/>
    <property type="match status" value="1"/>
</dbReference>
<keyword evidence="3" id="KW-1185">Reference proteome</keyword>
<proteinExistence type="predicted"/>
<dbReference type="InterPro" id="IPR027417">
    <property type="entry name" value="P-loop_NTPase"/>
</dbReference>
<evidence type="ECO:0000256" key="1">
    <source>
        <dbReference type="SAM" id="MobiDB-lite"/>
    </source>
</evidence>
<dbReference type="Proteomes" id="UP001320899">
    <property type="component" value="Unassembled WGS sequence"/>
</dbReference>
<dbReference type="RefSeq" id="WP_263830791.1">
    <property type="nucleotide sequence ID" value="NZ_JAOWLB010000030.1"/>
</dbReference>
<accession>A0ABT3ASB1</accession>
<gene>
    <name evidence="2" type="ORF">OE747_22940</name>
</gene>
<feature type="region of interest" description="Disordered" evidence="1">
    <location>
        <begin position="280"/>
        <end position="300"/>
    </location>
</feature>
<comment type="caution">
    <text evidence="2">The sequence shown here is derived from an EMBL/GenBank/DDBJ whole genome shotgun (WGS) entry which is preliminary data.</text>
</comment>
<organism evidence="2 3">
    <name type="scientific">Ruegeria aquimaris</name>
    <dbReference type="NCBI Taxonomy" id="2984333"/>
    <lineage>
        <taxon>Bacteria</taxon>
        <taxon>Pseudomonadati</taxon>
        <taxon>Pseudomonadota</taxon>
        <taxon>Alphaproteobacteria</taxon>
        <taxon>Rhodobacterales</taxon>
        <taxon>Roseobacteraceae</taxon>
        <taxon>Ruegeria</taxon>
    </lineage>
</organism>
<protein>
    <recommendedName>
        <fullName evidence="4">Sulfotransferase domain-containing protein</fullName>
    </recommendedName>
</protein>
<dbReference type="EMBL" id="JAOWLB010000030">
    <property type="protein sequence ID" value="MCV2891187.1"/>
    <property type="molecule type" value="Genomic_DNA"/>
</dbReference>
<name>A0ABT3ASB1_9RHOB</name>
<evidence type="ECO:0008006" key="4">
    <source>
        <dbReference type="Google" id="ProtNLM"/>
    </source>
</evidence>
<evidence type="ECO:0000313" key="3">
    <source>
        <dbReference type="Proteomes" id="UP001320899"/>
    </source>
</evidence>
<evidence type="ECO:0000313" key="2">
    <source>
        <dbReference type="EMBL" id="MCV2891187.1"/>
    </source>
</evidence>
<reference evidence="2 3" key="1">
    <citation type="submission" date="2022-10" db="EMBL/GenBank/DDBJ databases">
        <title>Ruegeria sp. nov., isolated from ocean surface sediments.</title>
        <authorList>
            <person name="He W."/>
            <person name="Xue H.-P."/>
            <person name="Zhang D.-F."/>
        </authorList>
    </citation>
    <scope>NUCLEOTIDE SEQUENCE [LARGE SCALE GENOMIC DNA]</scope>
    <source>
        <strain evidence="2 3">XHP0148</strain>
    </source>
</reference>
<sequence>MTGTGQTIYLHIGRGKTGTTALQRALTGARSALLQRGIYYPEAAGGARGAGHDGFAKACIDEVPYYMRMPANPQAAAQAMRDELDRAQVPAVLISAENLELANPDRVRMFFDDIWPDANFRIILYVRSQDELAEAEYNQLVKLGRSSQSFAKFADHEFQGDFLSLADRWETVFGVGTVQAHVYDAARPCVVAQLLASLGLDGDGAGWLETERTNSSVGIRALTAIRLLSMLALPDADALSARIVQGFDGRDTPALYLDADAAACFRARFAASNRAFARRFLRPDPTGPDGDLGGRRRTDQDREAIVEQIRRLGLAGV</sequence>
<dbReference type="SUPFAM" id="SSF52540">
    <property type="entry name" value="P-loop containing nucleoside triphosphate hydrolases"/>
    <property type="match status" value="1"/>
</dbReference>